<proteinExistence type="predicted"/>
<keyword evidence="2" id="KW-1185">Reference proteome</keyword>
<name>A0ACA9R7X7_9GLOM</name>
<evidence type="ECO:0000313" key="1">
    <source>
        <dbReference type="EMBL" id="CAG8779847.1"/>
    </source>
</evidence>
<dbReference type="Proteomes" id="UP000789920">
    <property type="component" value="Unassembled WGS sequence"/>
</dbReference>
<sequence>MSKENKNAKKPKDINFSTKALHNLDKKSVQIEKCEKERKEFSNLILDKKSDQIKKCEKERKEFSNLISLPIDPLDQLQKIRERQHDSVLNPLKKSQAIVSNLSTGKTEKLIETRNNCRLIQKQETLQISQNKTPLLPLRPPSSKFSGLNYSSKSTSSVESSIKYFEKLASKVIPINEEKEKPMPLSTVQPKIERRKVFSLPNAPDVSSFFVNHDYSVAFLKKPSSYAKKSTIDKSNIECATEFEDKKILKTMNKSLSLSSLPKSETIQHSISSLSKSETVQRSISSLLKSETVQHSISSLPKSETVQHSISSLPKNETVQHSISSLPKNETVQHSISSLPKNET</sequence>
<dbReference type="EMBL" id="CAJVQC010044598">
    <property type="protein sequence ID" value="CAG8779847.1"/>
    <property type="molecule type" value="Genomic_DNA"/>
</dbReference>
<accession>A0ACA9R7X7</accession>
<reference evidence="1" key="1">
    <citation type="submission" date="2021-06" db="EMBL/GenBank/DDBJ databases">
        <authorList>
            <person name="Kallberg Y."/>
            <person name="Tangrot J."/>
            <person name="Rosling A."/>
        </authorList>
    </citation>
    <scope>NUCLEOTIDE SEQUENCE</scope>
    <source>
        <strain evidence="1">MA461A</strain>
    </source>
</reference>
<gene>
    <name evidence="1" type="ORF">RPERSI_LOCUS17413</name>
</gene>
<evidence type="ECO:0000313" key="2">
    <source>
        <dbReference type="Proteomes" id="UP000789920"/>
    </source>
</evidence>
<organism evidence="1 2">
    <name type="scientific">Racocetra persica</name>
    <dbReference type="NCBI Taxonomy" id="160502"/>
    <lineage>
        <taxon>Eukaryota</taxon>
        <taxon>Fungi</taxon>
        <taxon>Fungi incertae sedis</taxon>
        <taxon>Mucoromycota</taxon>
        <taxon>Glomeromycotina</taxon>
        <taxon>Glomeromycetes</taxon>
        <taxon>Diversisporales</taxon>
        <taxon>Gigasporaceae</taxon>
        <taxon>Racocetra</taxon>
    </lineage>
</organism>
<feature type="non-terminal residue" evidence="1">
    <location>
        <position position="344"/>
    </location>
</feature>
<comment type="caution">
    <text evidence="1">The sequence shown here is derived from an EMBL/GenBank/DDBJ whole genome shotgun (WGS) entry which is preliminary data.</text>
</comment>
<protein>
    <submittedName>
        <fullName evidence="1">2748_t:CDS:1</fullName>
    </submittedName>
</protein>